<dbReference type="OrthoDB" id="9784339at2"/>
<feature type="active site" description="Nucleophile" evidence="4">
    <location>
        <position position="7"/>
    </location>
</feature>
<evidence type="ECO:0000313" key="7">
    <source>
        <dbReference type="Proteomes" id="UP000247922"/>
    </source>
</evidence>
<evidence type="ECO:0000256" key="2">
    <source>
        <dbReference type="ARBA" id="ARBA00022801"/>
    </source>
</evidence>
<feature type="active site" description="Nucleophile" evidence="4">
    <location>
        <position position="13"/>
    </location>
</feature>
<comment type="caution">
    <text evidence="6">The sequence shown here is derived from an EMBL/GenBank/DDBJ whole genome shotgun (WGS) entry which is preliminary data.</text>
</comment>
<evidence type="ECO:0000256" key="4">
    <source>
        <dbReference type="PIRSR" id="PIRSR617867-1"/>
    </source>
</evidence>
<protein>
    <submittedName>
        <fullName evidence="6">Protein-tyrosine phosphatase</fullName>
    </submittedName>
</protein>
<evidence type="ECO:0000256" key="1">
    <source>
        <dbReference type="ARBA" id="ARBA00011063"/>
    </source>
</evidence>
<evidence type="ECO:0000313" key="6">
    <source>
        <dbReference type="EMBL" id="PXW92056.1"/>
    </source>
</evidence>
<feature type="domain" description="Phosphotyrosine protein phosphatase I" evidence="5">
    <location>
        <begin position="1"/>
        <end position="187"/>
    </location>
</feature>
<dbReference type="SMART" id="SM00226">
    <property type="entry name" value="LMWPc"/>
    <property type="match status" value="1"/>
</dbReference>
<dbReference type="RefSeq" id="WP_110250689.1">
    <property type="nucleotide sequence ID" value="NZ_QJJR01000003.1"/>
</dbReference>
<dbReference type="Pfam" id="PF01451">
    <property type="entry name" value="LMWPc"/>
    <property type="match status" value="1"/>
</dbReference>
<dbReference type="GO" id="GO:0004725">
    <property type="term" value="F:protein tyrosine phosphatase activity"/>
    <property type="evidence" value="ECO:0007669"/>
    <property type="project" value="InterPro"/>
</dbReference>
<proteinExistence type="inferred from homology"/>
<dbReference type="CDD" id="cd16344">
    <property type="entry name" value="LMWPAP"/>
    <property type="match status" value="1"/>
</dbReference>
<sequence>MKVLFVCTGNTCRSPMAEALLATKTTVDVDSKGLMAREGADMSEGTKQVLAANGIVFDKQASNLTETDVKAADLILTMTRQHKRMIQQQFPAAIDKTDTLKAYSYDAFEDEWQALKDAYLVFEEKHQQQVSGEDVPLAELAASYQAIETLEARLPSPDIPDPFGGNAAVYLETFKTIEAAIDQLVKRLNLTKK</sequence>
<dbReference type="InterPro" id="IPR023485">
    <property type="entry name" value="Ptyr_pPase"/>
</dbReference>
<keyword evidence="7" id="KW-1185">Reference proteome</keyword>
<dbReference type="InterPro" id="IPR050438">
    <property type="entry name" value="LMW_PTPase"/>
</dbReference>
<dbReference type="SUPFAM" id="SSF52788">
    <property type="entry name" value="Phosphotyrosine protein phosphatases I"/>
    <property type="match status" value="1"/>
</dbReference>
<organism evidence="6 7">
    <name type="scientific">Streptohalobacillus salinus</name>
    <dbReference type="NCBI Taxonomy" id="621096"/>
    <lineage>
        <taxon>Bacteria</taxon>
        <taxon>Bacillati</taxon>
        <taxon>Bacillota</taxon>
        <taxon>Bacilli</taxon>
        <taxon>Bacillales</taxon>
        <taxon>Bacillaceae</taxon>
        <taxon>Streptohalobacillus</taxon>
    </lineage>
</organism>
<keyword evidence="3" id="KW-0904">Protein phosphatase</keyword>
<dbReference type="Proteomes" id="UP000247922">
    <property type="component" value="Unassembled WGS sequence"/>
</dbReference>
<keyword evidence="2" id="KW-0378">Hydrolase</keyword>
<dbReference type="PRINTS" id="PR00719">
    <property type="entry name" value="LMWPTPASE"/>
</dbReference>
<gene>
    <name evidence="6" type="ORF">DES38_10371</name>
</gene>
<dbReference type="PANTHER" id="PTHR11717:SF31">
    <property type="entry name" value="LOW MOLECULAR WEIGHT PROTEIN-TYROSINE-PHOSPHATASE ETP-RELATED"/>
    <property type="match status" value="1"/>
</dbReference>
<dbReference type="InterPro" id="IPR017867">
    <property type="entry name" value="Tyr_phospatase_low_mol_wt"/>
</dbReference>
<dbReference type="Gene3D" id="3.40.50.2300">
    <property type="match status" value="1"/>
</dbReference>
<dbReference type="AlphaFoldDB" id="A0A2V3WFK7"/>
<accession>A0A2V3WFK7</accession>
<evidence type="ECO:0000259" key="5">
    <source>
        <dbReference type="SMART" id="SM00226"/>
    </source>
</evidence>
<evidence type="ECO:0000256" key="3">
    <source>
        <dbReference type="ARBA" id="ARBA00022912"/>
    </source>
</evidence>
<reference evidence="6 7" key="1">
    <citation type="submission" date="2018-05" db="EMBL/GenBank/DDBJ databases">
        <title>Genomic Encyclopedia of Type Strains, Phase IV (KMG-IV): sequencing the most valuable type-strain genomes for metagenomic binning, comparative biology and taxonomic classification.</title>
        <authorList>
            <person name="Goeker M."/>
        </authorList>
    </citation>
    <scope>NUCLEOTIDE SEQUENCE [LARGE SCALE GENOMIC DNA]</scope>
    <source>
        <strain evidence="6 7">DSM 22440</strain>
    </source>
</reference>
<name>A0A2V3WFK7_9BACI</name>
<comment type="similarity">
    <text evidence="1">Belongs to the low molecular weight phosphotyrosine protein phosphatase family.</text>
</comment>
<dbReference type="EMBL" id="QJJR01000003">
    <property type="protein sequence ID" value="PXW92056.1"/>
    <property type="molecule type" value="Genomic_DNA"/>
</dbReference>
<dbReference type="PANTHER" id="PTHR11717">
    <property type="entry name" value="LOW MOLECULAR WEIGHT PROTEIN TYROSINE PHOSPHATASE"/>
    <property type="match status" value="1"/>
</dbReference>
<dbReference type="InterPro" id="IPR036196">
    <property type="entry name" value="Ptyr_pPase_sf"/>
</dbReference>